<gene>
    <name evidence="1" type="ORF">EZS28_001196</name>
</gene>
<protein>
    <submittedName>
        <fullName evidence="1">Uncharacterized protein</fullName>
    </submittedName>
</protein>
<dbReference type="EMBL" id="SNRW01000119">
    <property type="protein sequence ID" value="KAA6403274.1"/>
    <property type="molecule type" value="Genomic_DNA"/>
</dbReference>
<evidence type="ECO:0000313" key="1">
    <source>
        <dbReference type="EMBL" id="KAA6403274.1"/>
    </source>
</evidence>
<comment type="caution">
    <text evidence="1">The sequence shown here is derived from an EMBL/GenBank/DDBJ whole genome shotgun (WGS) entry which is preliminary data.</text>
</comment>
<organism evidence="1 2">
    <name type="scientific">Streblomastix strix</name>
    <dbReference type="NCBI Taxonomy" id="222440"/>
    <lineage>
        <taxon>Eukaryota</taxon>
        <taxon>Metamonada</taxon>
        <taxon>Preaxostyla</taxon>
        <taxon>Oxymonadida</taxon>
        <taxon>Streblomastigidae</taxon>
        <taxon>Streblomastix</taxon>
    </lineage>
</organism>
<dbReference type="AlphaFoldDB" id="A0A5J4X7Y6"/>
<evidence type="ECO:0000313" key="2">
    <source>
        <dbReference type="Proteomes" id="UP000324800"/>
    </source>
</evidence>
<proteinExistence type="predicted"/>
<sequence length="224" mass="25219">MRHFKDDTQMNALFCKPFNFFADLFATYDATSFIDRDSATSGELKDFTIQTMDNPISSIPSEQPDQQTSSFLKQGDYVSIHLSSSEVFDDIIEINDDCIDGSKGNDKSGLKGMKDQQQIGKVKRNRSQILLSSSHSSSIDGQNIPENDNIFGNFDQYSTMDMQFNSDFDFNASFDQRSDFWNRLGTSDILNGLGIHPNLVNNNFSTEEFANLLESSLEIFGTNL</sequence>
<accession>A0A5J4X7Y6</accession>
<name>A0A5J4X7Y6_9EUKA</name>
<dbReference type="Proteomes" id="UP000324800">
    <property type="component" value="Unassembled WGS sequence"/>
</dbReference>
<reference evidence="1 2" key="1">
    <citation type="submission" date="2019-03" db="EMBL/GenBank/DDBJ databases">
        <title>Single cell metagenomics reveals metabolic interactions within the superorganism composed of flagellate Streblomastix strix and complex community of Bacteroidetes bacteria on its surface.</title>
        <authorList>
            <person name="Treitli S.C."/>
            <person name="Kolisko M."/>
            <person name="Husnik F."/>
            <person name="Keeling P."/>
            <person name="Hampl V."/>
        </authorList>
    </citation>
    <scope>NUCLEOTIDE SEQUENCE [LARGE SCALE GENOMIC DNA]</scope>
    <source>
        <strain evidence="1">ST1C</strain>
    </source>
</reference>